<evidence type="ECO:0000313" key="4">
    <source>
        <dbReference type="EMBL" id="SHJ73077.1"/>
    </source>
</evidence>
<dbReference type="InterPro" id="IPR050639">
    <property type="entry name" value="SSR_resolvase"/>
</dbReference>
<accession>A0A1M6LPF9</accession>
<evidence type="ECO:0000313" key="5">
    <source>
        <dbReference type="Proteomes" id="UP000184082"/>
    </source>
</evidence>
<dbReference type="RefSeq" id="WP_072965601.1">
    <property type="nucleotide sequence ID" value="NZ_FRAJ01000003.1"/>
</dbReference>
<dbReference type="InterPro" id="IPR036162">
    <property type="entry name" value="Resolvase-like_N_sf"/>
</dbReference>
<proteinExistence type="predicted"/>
<dbReference type="GO" id="GO:0000150">
    <property type="term" value="F:DNA strand exchange activity"/>
    <property type="evidence" value="ECO:0007669"/>
    <property type="project" value="InterPro"/>
</dbReference>
<dbReference type="Pfam" id="PF13408">
    <property type="entry name" value="Zn_ribbon_recom"/>
    <property type="match status" value="1"/>
</dbReference>
<dbReference type="InterPro" id="IPR006119">
    <property type="entry name" value="Resolv_N"/>
</dbReference>
<protein>
    <submittedName>
        <fullName evidence="4">Site-specific DNA recombinase</fullName>
    </submittedName>
</protein>
<dbReference type="EMBL" id="FRAJ01000003">
    <property type="protein sequence ID" value="SHJ73077.1"/>
    <property type="molecule type" value="Genomic_DNA"/>
</dbReference>
<dbReference type="InterPro" id="IPR025827">
    <property type="entry name" value="Zn_ribbon_recom_dom"/>
</dbReference>
<feature type="coiled-coil region" evidence="1">
    <location>
        <begin position="404"/>
        <end position="475"/>
    </location>
</feature>
<dbReference type="Pfam" id="PF07508">
    <property type="entry name" value="Recombinase"/>
    <property type="match status" value="1"/>
</dbReference>
<keyword evidence="5" id="KW-1185">Reference proteome</keyword>
<feature type="domain" description="Resolvase/invertase-type recombinase catalytic" evidence="2">
    <location>
        <begin position="2"/>
        <end position="148"/>
    </location>
</feature>
<dbReference type="SUPFAM" id="SSF53041">
    <property type="entry name" value="Resolvase-like"/>
    <property type="match status" value="1"/>
</dbReference>
<dbReference type="PANTHER" id="PTHR30461">
    <property type="entry name" value="DNA-INVERTASE FROM LAMBDOID PROPHAGE"/>
    <property type="match status" value="1"/>
</dbReference>
<dbReference type="STRING" id="1121266.SAMN02745883_00292"/>
<evidence type="ECO:0000259" key="3">
    <source>
        <dbReference type="PROSITE" id="PS51737"/>
    </source>
</evidence>
<dbReference type="CDD" id="cd03768">
    <property type="entry name" value="SR_ResInv"/>
    <property type="match status" value="1"/>
</dbReference>
<dbReference type="PROSITE" id="PS51737">
    <property type="entry name" value="RECOMBINASE_DNA_BIND"/>
    <property type="match status" value="1"/>
</dbReference>
<dbReference type="GO" id="GO:0003677">
    <property type="term" value="F:DNA binding"/>
    <property type="evidence" value="ECO:0007669"/>
    <property type="project" value="InterPro"/>
</dbReference>
<evidence type="ECO:0000256" key="1">
    <source>
        <dbReference type="SAM" id="Coils"/>
    </source>
</evidence>
<dbReference type="Gene3D" id="3.90.1750.20">
    <property type="entry name" value="Putative Large Serine Recombinase, Chain B, Domain 2"/>
    <property type="match status" value="2"/>
</dbReference>
<dbReference type="Proteomes" id="UP000184082">
    <property type="component" value="Unassembled WGS sequence"/>
</dbReference>
<evidence type="ECO:0000259" key="2">
    <source>
        <dbReference type="PROSITE" id="PS51736"/>
    </source>
</evidence>
<dbReference type="Pfam" id="PF00239">
    <property type="entry name" value="Resolvase"/>
    <property type="match status" value="1"/>
</dbReference>
<sequence>MKGAIYSRKSKFTSKGESTKNQIEMCKEYAKNHFNINEFIIYEDEGFSGGDAKRPEFIKMLEDAKKNKFKILICYRLDRISRNISDFSNLIELLQNNGISFVSIREQFDTSTPMGRAMMYIASVFAQLERETIAERIRDNMLQLAKTGRWLGGKTPTGYESKPITYIDSNMKQKKMFKLSPIEEELKIVEKIYSKYIEFQSLSKLETYCIQKGIKSKNDKYFTKYTLKTILTNPVYAKADTDIYNYFLEKGAQIASSKSEFNGNYGIMAYNKKNVKKGKSVKDKDISEWIIAVGKHKGIISGKDWILVQNNLIKNKSKAPRQGTSNTALLSGLIKCKKCGSFLRVKYGSRIKGCNERYHYYVCNNKEISRGKLCNINNLVGRHADEKVADMLKEMIKNGIIDDIDKIKKDLKNEEFQNKKILKKINENKLTIQNLLEQLKQNKSEIVAKYIFSEIEKIDRENENLKSKLNNKTTEDEIFNIEILKNTMIKFLNTYDKSSFNQKRNMLKSIIEKIEWDGENLYIHIL</sequence>
<dbReference type="InterPro" id="IPR038109">
    <property type="entry name" value="DNA_bind_recomb_sf"/>
</dbReference>
<name>A0A1M6LPF9_9FIRM</name>
<dbReference type="PANTHER" id="PTHR30461:SF23">
    <property type="entry name" value="DNA RECOMBINASE-RELATED"/>
    <property type="match status" value="1"/>
</dbReference>
<dbReference type="Gene3D" id="3.40.50.1390">
    <property type="entry name" value="Resolvase, N-terminal catalytic domain"/>
    <property type="match status" value="1"/>
</dbReference>
<reference evidence="4 5" key="1">
    <citation type="submission" date="2016-11" db="EMBL/GenBank/DDBJ databases">
        <authorList>
            <person name="Jaros S."/>
            <person name="Januszkiewicz K."/>
            <person name="Wedrychowicz H."/>
        </authorList>
    </citation>
    <scope>NUCLEOTIDE SEQUENCE [LARGE SCALE GENOMIC DNA]</scope>
    <source>
        <strain evidence="4 5">DSM 14501</strain>
    </source>
</reference>
<dbReference type="SMART" id="SM00857">
    <property type="entry name" value="Resolvase"/>
    <property type="match status" value="1"/>
</dbReference>
<keyword evidence="1" id="KW-0175">Coiled coil</keyword>
<gene>
    <name evidence="4" type="ORF">SAMN02745883_00292</name>
</gene>
<dbReference type="AlphaFoldDB" id="A0A1M6LPF9"/>
<dbReference type="InterPro" id="IPR011109">
    <property type="entry name" value="DNA_bind_recombinase_dom"/>
</dbReference>
<organism evidence="4 5">
    <name type="scientific">Caminicella sporogenes DSM 14501</name>
    <dbReference type="NCBI Taxonomy" id="1121266"/>
    <lineage>
        <taxon>Bacteria</taxon>
        <taxon>Bacillati</taxon>
        <taxon>Bacillota</taxon>
        <taxon>Clostridia</taxon>
        <taxon>Peptostreptococcales</taxon>
        <taxon>Caminicellaceae</taxon>
        <taxon>Caminicella</taxon>
    </lineage>
</organism>
<dbReference type="PROSITE" id="PS51736">
    <property type="entry name" value="RECOMBINASES_3"/>
    <property type="match status" value="1"/>
</dbReference>
<feature type="domain" description="Recombinase" evidence="3">
    <location>
        <begin position="156"/>
        <end position="318"/>
    </location>
</feature>